<comment type="caution">
    <text evidence="1">The sequence shown here is derived from an EMBL/GenBank/DDBJ whole genome shotgun (WGS) entry which is preliminary data.</text>
</comment>
<keyword evidence="2" id="KW-1185">Reference proteome</keyword>
<organism evidence="1 2">
    <name type="scientific">Canavalia gladiata</name>
    <name type="common">Sword bean</name>
    <name type="synonym">Dolichos gladiatus</name>
    <dbReference type="NCBI Taxonomy" id="3824"/>
    <lineage>
        <taxon>Eukaryota</taxon>
        <taxon>Viridiplantae</taxon>
        <taxon>Streptophyta</taxon>
        <taxon>Embryophyta</taxon>
        <taxon>Tracheophyta</taxon>
        <taxon>Spermatophyta</taxon>
        <taxon>Magnoliopsida</taxon>
        <taxon>eudicotyledons</taxon>
        <taxon>Gunneridae</taxon>
        <taxon>Pentapetalae</taxon>
        <taxon>rosids</taxon>
        <taxon>fabids</taxon>
        <taxon>Fabales</taxon>
        <taxon>Fabaceae</taxon>
        <taxon>Papilionoideae</taxon>
        <taxon>50 kb inversion clade</taxon>
        <taxon>NPAAA clade</taxon>
        <taxon>indigoferoid/millettioid clade</taxon>
        <taxon>Phaseoleae</taxon>
        <taxon>Canavalia</taxon>
    </lineage>
</organism>
<accession>A0AAN9L9G9</accession>
<reference evidence="1 2" key="1">
    <citation type="submission" date="2024-01" db="EMBL/GenBank/DDBJ databases">
        <title>The genomes of 5 underutilized Papilionoideae crops provide insights into root nodulation and disease resistanc.</title>
        <authorList>
            <person name="Jiang F."/>
        </authorList>
    </citation>
    <scope>NUCLEOTIDE SEQUENCE [LARGE SCALE GENOMIC DNA]</scope>
    <source>
        <strain evidence="1">LVBAO_FW01</strain>
        <tissue evidence="1">Leaves</tissue>
    </source>
</reference>
<evidence type="ECO:0000313" key="1">
    <source>
        <dbReference type="EMBL" id="KAK7329183.1"/>
    </source>
</evidence>
<evidence type="ECO:0000313" key="2">
    <source>
        <dbReference type="Proteomes" id="UP001367508"/>
    </source>
</evidence>
<dbReference type="Proteomes" id="UP001367508">
    <property type="component" value="Unassembled WGS sequence"/>
</dbReference>
<proteinExistence type="predicted"/>
<name>A0AAN9L9G9_CANGL</name>
<protein>
    <submittedName>
        <fullName evidence="1">Uncharacterized protein</fullName>
    </submittedName>
</protein>
<sequence>MFNDPTLLLLCSRHRDEASGRPCTAMHNLAHVSSKAKPYQNLATETNNQISIISGINEIMHKEGGDVLRKDSHKILLMGLASWFQKLQGEKPCRTLRISCTTCLYHLHATSRNEHAKWPIMVADVPILGLGKEPPSAWKPSSKK</sequence>
<dbReference type="AlphaFoldDB" id="A0AAN9L9G9"/>
<dbReference type="EMBL" id="JAYMYQ010000005">
    <property type="protein sequence ID" value="KAK7329183.1"/>
    <property type="molecule type" value="Genomic_DNA"/>
</dbReference>
<gene>
    <name evidence="1" type="ORF">VNO77_23333</name>
</gene>